<feature type="transmembrane region" description="Helical" evidence="8">
    <location>
        <begin position="160"/>
        <end position="181"/>
    </location>
</feature>
<keyword evidence="3" id="KW-1003">Cell membrane</keyword>
<name>A0ABR4NAJ6_9FUNG</name>
<feature type="transmembrane region" description="Helical" evidence="8">
    <location>
        <begin position="365"/>
        <end position="386"/>
    </location>
</feature>
<sequence>MSSNDATRILLEERRPEHAGEQGSLSSQTLHGSSQDMETASWKGEALGMDDASSLDYVKVPLNKIQFALVYMSLAFSIFLGSLDQTIITTALPAIAKELKSFDEISWIGTAFLVSCAAFTPFYGKLTDIFGRKFAILTAVTIFEIGSLICGAAPTMNVLIAGRAIAGVGFGGMYSLVVIIVSDIDSLRDRGKFQGIIGAVMGLAAVVGPVLGGGFTDGISWRWCFYINLPLGGIALVIIAMMLRYPPEPRSEEPVLSKLRRIDYLGMALIFGAVVCLQVPLDFGGDKWAWSDWQTITMLSCSAVLFILFGLAQVFAASEPMLPPVLFSTTSLICVFIYAFLYGVSFFGLIYYLPTYFQIVNGDTAVQSGVAVMPFVAGLVVSNLVSGALVSRFGHYKPIVMVGSAILYIGTGLISTYSQYTSRVAQAMFQVIAGIGVGCIMQMRIIAIQSLVASEHMAVGTSIVSFFSTLGGSIGVGIVGAIFKNVLNSQLGPQLSEIVSNSPTSVHQLPQAMLDQALDGFSRAFQTGYKALIPTAGLIIVCLIFVKPAPTGRGDKRESVAVFAD</sequence>
<dbReference type="CDD" id="cd17502">
    <property type="entry name" value="MFS_Azr1_MDR_like"/>
    <property type="match status" value="1"/>
</dbReference>
<comment type="subcellular location">
    <subcellularLocation>
        <location evidence="1">Cell membrane</location>
        <topology evidence="1">Multi-pass membrane protein</topology>
    </subcellularLocation>
</comment>
<reference evidence="10 11" key="1">
    <citation type="submission" date="2023-09" db="EMBL/GenBank/DDBJ databases">
        <title>Pangenome analysis of Batrachochytrium dendrobatidis and related Chytrids.</title>
        <authorList>
            <person name="Yacoub M.N."/>
            <person name="Stajich J.E."/>
            <person name="James T.Y."/>
        </authorList>
    </citation>
    <scope>NUCLEOTIDE SEQUENCE [LARGE SCALE GENOMIC DNA]</scope>
    <source>
        <strain evidence="10 11">JEL0888</strain>
    </source>
</reference>
<accession>A0ABR4NAJ6</accession>
<evidence type="ECO:0000313" key="11">
    <source>
        <dbReference type="Proteomes" id="UP001527925"/>
    </source>
</evidence>
<dbReference type="Proteomes" id="UP001527925">
    <property type="component" value="Unassembled WGS sequence"/>
</dbReference>
<dbReference type="Pfam" id="PF07690">
    <property type="entry name" value="MFS_1"/>
    <property type="match status" value="1"/>
</dbReference>
<dbReference type="PROSITE" id="PS50850">
    <property type="entry name" value="MFS"/>
    <property type="match status" value="1"/>
</dbReference>
<feature type="transmembrane region" description="Helical" evidence="8">
    <location>
        <begin position="105"/>
        <end position="122"/>
    </location>
</feature>
<dbReference type="InterPro" id="IPR011701">
    <property type="entry name" value="MFS"/>
</dbReference>
<gene>
    <name evidence="10" type="ORF">HK105_203991</name>
</gene>
<evidence type="ECO:0000256" key="4">
    <source>
        <dbReference type="ARBA" id="ARBA00022692"/>
    </source>
</evidence>
<feature type="transmembrane region" description="Helical" evidence="8">
    <location>
        <begin position="223"/>
        <end position="243"/>
    </location>
</feature>
<evidence type="ECO:0000256" key="6">
    <source>
        <dbReference type="ARBA" id="ARBA00023136"/>
    </source>
</evidence>
<dbReference type="PRINTS" id="PR01036">
    <property type="entry name" value="TCRTETB"/>
</dbReference>
<dbReference type="SUPFAM" id="SSF103473">
    <property type="entry name" value="MFS general substrate transporter"/>
    <property type="match status" value="1"/>
</dbReference>
<evidence type="ECO:0000256" key="3">
    <source>
        <dbReference type="ARBA" id="ARBA00022475"/>
    </source>
</evidence>
<evidence type="ECO:0000256" key="8">
    <source>
        <dbReference type="SAM" id="Phobius"/>
    </source>
</evidence>
<keyword evidence="5 8" id="KW-1133">Transmembrane helix</keyword>
<keyword evidence="11" id="KW-1185">Reference proteome</keyword>
<evidence type="ECO:0000313" key="10">
    <source>
        <dbReference type="EMBL" id="KAL2916558.1"/>
    </source>
</evidence>
<dbReference type="EMBL" id="JADGIZ020000016">
    <property type="protein sequence ID" value="KAL2916558.1"/>
    <property type="molecule type" value="Genomic_DNA"/>
</dbReference>
<dbReference type="InterPro" id="IPR004638">
    <property type="entry name" value="EmrB-like"/>
</dbReference>
<protein>
    <recommendedName>
        <fullName evidence="9">Major facilitator superfamily (MFS) profile domain-containing protein</fullName>
    </recommendedName>
</protein>
<feature type="compositionally biased region" description="Polar residues" evidence="7">
    <location>
        <begin position="23"/>
        <end position="34"/>
    </location>
</feature>
<dbReference type="NCBIfam" id="TIGR00711">
    <property type="entry name" value="efflux_EmrB"/>
    <property type="match status" value="1"/>
</dbReference>
<keyword evidence="2" id="KW-0813">Transport</keyword>
<dbReference type="PANTHER" id="PTHR23501:SF198">
    <property type="entry name" value="AZOLE RESISTANCE PROTEIN 1-RELATED"/>
    <property type="match status" value="1"/>
</dbReference>
<dbReference type="Gene3D" id="1.20.1250.20">
    <property type="entry name" value="MFS general substrate transporter like domains"/>
    <property type="match status" value="1"/>
</dbReference>
<feature type="transmembrane region" description="Helical" evidence="8">
    <location>
        <begin position="293"/>
        <end position="317"/>
    </location>
</feature>
<feature type="transmembrane region" description="Helical" evidence="8">
    <location>
        <begin position="398"/>
        <end position="418"/>
    </location>
</feature>
<keyword evidence="6 8" id="KW-0472">Membrane</keyword>
<feature type="transmembrane region" description="Helical" evidence="8">
    <location>
        <begin position="329"/>
        <end position="353"/>
    </location>
</feature>
<feature type="transmembrane region" description="Helical" evidence="8">
    <location>
        <begin position="458"/>
        <end position="483"/>
    </location>
</feature>
<evidence type="ECO:0000256" key="7">
    <source>
        <dbReference type="SAM" id="MobiDB-lite"/>
    </source>
</evidence>
<evidence type="ECO:0000256" key="5">
    <source>
        <dbReference type="ARBA" id="ARBA00022989"/>
    </source>
</evidence>
<dbReference type="InterPro" id="IPR020846">
    <property type="entry name" value="MFS_dom"/>
</dbReference>
<feature type="transmembrane region" description="Helical" evidence="8">
    <location>
        <begin position="193"/>
        <end position="211"/>
    </location>
</feature>
<feature type="compositionally biased region" description="Basic and acidic residues" evidence="7">
    <location>
        <begin position="10"/>
        <end position="20"/>
    </location>
</feature>
<evidence type="ECO:0000259" key="9">
    <source>
        <dbReference type="PROSITE" id="PS50850"/>
    </source>
</evidence>
<feature type="transmembrane region" description="Helical" evidence="8">
    <location>
        <begin position="528"/>
        <end position="546"/>
    </location>
</feature>
<feature type="transmembrane region" description="Helical" evidence="8">
    <location>
        <begin position="424"/>
        <end position="446"/>
    </location>
</feature>
<dbReference type="InterPro" id="IPR036259">
    <property type="entry name" value="MFS_trans_sf"/>
</dbReference>
<feature type="transmembrane region" description="Helical" evidence="8">
    <location>
        <begin position="134"/>
        <end position="154"/>
    </location>
</feature>
<feature type="transmembrane region" description="Helical" evidence="8">
    <location>
        <begin position="69"/>
        <end position="93"/>
    </location>
</feature>
<evidence type="ECO:0000256" key="2">
    <source>
        <dbReference type="ARBA" id="ARBA00022448"/>
    </source>
</evidence>
<proteinExistence type="predicted"/>
<dbReference type="PANTHER" id="PTHR23501">
    <property type="entry name" value="MAJOR FACILITATOR SUPERFAMILY"/>
    <property type="match status" value="1"/>
</dbReference>
<feature type="domain" description="Major facilitator superfamily (MFS) profile" evidence="9">
    <location>
        <begin position="70"/>
        <end position="554"/>
    </location>
</feature>
<keyword evidence="4 8" id="KW-0812">Transmembrane</keyword>
<organism evidence="10 11">
    <name type="scientific">Polyrhizophydium stewartii</name>
    <dbReference type="NCBI Taxonomy" id="2732419"/>
    <lineage>
        <taxon>Eukaryota</taxon>
        <taxon>Fungi</taxon>
        <taxon>Fungi incertae sedis</taxon>
        <taxon>Chytridiomycota</taxon>
        <taxon>Chytridiomycota incertae sedis</taxon>
        <taxon>Chytridiomycetes</taxon>
        <taxon>Rhizophydiales</taxon>
        <taxon>Rhizophydiales incertae sedis</taxon>
        <taxon>Polyrhizophydium</taxon>
    </lineage>
</organism>
<evidence type="ECO:0000256" key="1">
    <source>
        <dbReference type="ARBA" id="ARBA00004651"/>
    </source>
</evidence>
<comment type="caution">
    <text evidence="10">The sequence shown here is derived from an EMBL/GenBank/DDBJ whole genome shotgun (WGS) entry which is preliminary data.</text>
</comment>
<feature type="region of interest" description="Disordered" evidence="7">
    <location>
        <begin position="1"/>
        <end position="34"/>
    </location>
</feature>
<feature type="transmembrane region" description="Helical" evidence="8">
    <location>
        <begin position="264"/>
        <end position="281"/>
    </location>
</feature>